<feature type="domain" description="Glycosyltransferase subfamily 4-like N-terminal" evidence="2">
    <location>
        <begin position="76"/>
        <end position="221"/>
    </location>
</feature>
<keyword evidence="3" id="KW-0808">Transferase</keyword>
<proteinExistence type="predicted"/>
<dbReference type="Pfam" id="PF13439">
    <property type="entry name" value="Glyco_transf_4"/>
    <property type="match status" value="1"/>
</dbReference>
<evidence type="ECO:0000259" key="1">
    <source>
        <dbReference type="Pfam" id="PF00534"/>
    </source>
</evidence>
<feature type="domain" description="Glycosyl transferase family 1" evidence="1">
    <location>
        <begin position="229"/>
        <end position="376"/>
    </location>
</feature>
<dbReference type="InterPro" id="IPR028098">
    <property type="entry name" value="Glyco_trans_4-like_N"/>
</dbReference>
<gene>
    <name evidence="3" type="ORF">KSW80_10025</name>
</gene>
<keyword evidence="3" id="KW-0328">Glycosyltransferase</keyword>
<evidence type="ECO:0000313" key="4">
    <source>
        <dbReference type="Proteomes" id="UP001196316"/>
    </source>
</evidence>
<name>A0AAW4NCL0_9BACT</name>
<dbReference type="PANTHER" id="PTHR12526:SF637">
    <property type="entry name" value="GLYCOSYLTRANSFERASE EPSF-RELATED"/>
    <property type="match status" value="1"/>
</dbReference>
<accession>A0AAW4NCL0</accession>
<dbReference type="Pfam" id="PF00534">
    <property type="entry name" value="Glycos_transf_1"/>
    <property type="match status" value="1"/>
</dbReference>
<reference evidence="3" key="1">
    <citation type="submission" date="2021-06" db="EMBL/GenBank/DDBJ databases">
        <title>Collection of gut derived symbiotic bacterial strains cultured from healthy donors.</title>
        <authorList>
            <person name="Lin H."/>
            <person name="Littmann E."/>
            <person name="Pamer E.G."/>
        </authorList>
    </citation>
    <scope>NUCLEOTIDE SEQUENCE</scope>
    <source>
        <strain evidence="3">MSK.21.60</strain>
    </source>
</reference>
<dbReference type="InterPro" id="IPR001296">
    <property type="entry name" value="Glyco_trans_1"/>
</dbReference>
<dbReference type="GO" id="GO:0016757">
    <property type="term" value="F:glycosyltransferase activity"/>
    <property type="evidence" value="ECO:0007669"/>
    <property type="project" value="UniProtKB-KW"/>
</dbReference>
<dbReference type="EMBL" id="JAHOEP010000026">
    <property type="protein sequence ID" value="MBV3408733.1"/>
    <property type="molecule type" value="Genomic_DNA"/>
</dbReference>
<evidence type="ECO:0000259" key="2">
    <source>
        <dbReference type="Pfam" id="PF13439"/>
    </source>
</evidence>
<dbReference type="AlphaFoldDB" id="A0AAW4NCL0"/>
<protein>
    <submittedName>
        <fullName evidence="3">Glycosyltransferase</fullName>
        <ecNumber evidence="3">2.4.-.-</ecNumber>
    </submittedName>
</protein>
<dbReference type="EC" id="2.4.-.-" evidence="3"/>
<evidence type="ECO:0000313" key="3">
    <source>
        <dbReference type="EMBL" id="MBV3408733.1"/>
    </source>
</evidence>
<dbReference type="PANTHER" id="PTHR12526">
    <property type="entry name" value="GLYCOSYLTRANSFERASE"/>
    <property type="match status" value="1"/>
</dbReference>
<dbReference type="RefSeq" id="WP_217326743.1">
    <property type="nucleotide sequence ID" value="NZ_JAHOEP010000026.1"/>
</dbReference>
<sequence length="411" mass="46863">MQMKVLQINTFYGYGSTGRIMREIKEVAEANGIESYAAFGFDYNPTSEEKKTVYRIETVRELFISKLWTKITGHHGFNNKAETKRLLAWIDKVQPDIIHMHNIHNHYVNIRILLEYIAKKNIPCVLTMHDCWTFTGHCAYFDYSGCDKWKTGCHHCPSLRDYPKTFAQIDPSPWNYKMKQRLFAPLHITFVSPSQWLCDLQRLSFLKDKPCVVINNGVDTEVFRPIKSNVREEYGIGNRKMILAVAGGLAPRKGREYLLKLPTLLHNDEVLVLVGLQKGQEALLPNTPKVIGIHRTKTSDELVGLYSEADVFINPTLEDNFPTTNIESLACGTPVVTFRTGGSVEVVIPETGLVVEQGDMKGLLAAIRDVLAKGKSHYAYACRKKAVTDYNKDVQYEKYIELYNKIITHKI</sequence>
<comment type="caution">
    <text evidence="3">The sequence shown here is derived from an EMBL/GenBank/DDBJ whole genome shotgun (WGS) entry which is preliminary data.</text>
</comment>
<organism evidence="3 4">
    <name type="scientific">Segatella copri</name>
    <dbReference type="NCBI Taxonomy" id="165179"/>
    <lineage>
        <taxon>Bacteria</taxon>
        <taxon>Pseudomonadati</taxon>
        <taxon>Bacteroidota</taxon>
        <taxon>Bacteroidia</taxon>
        <taxon>Bacteroidales</taxon>
        <taxon>Prevotellaceae</taxon>
        <taxon>Segatella</taxon>
    </lineage>
</organism>
<dbReference type="Proteomes" id="UP001196316">
    <property type="component" value="Unassembled WGS sequence"/>
</dbReference>